<comment type="function">
    <text evidence="1">Accumulates harmlessly in the cytoplasmic membrane until it reaches a critical concentration that triggers the formation of micron-scale pores (holes) causing host cell membrane disruption and endolysin escape into the periplasmic space. Determines the precise timing of host cell lysis. Participates with the endolysin protein in the sequential events which lead to the programmed host cell lysis releasing the mature viral particles from the host cell.</text>
</comment>
<evidence type="ECO:0000313" key="3">
    <source>
        <dbReference type="Proteomes" id="UP000225918"/>
    </source>
</evidence>
<comment type="subcellular location">
    <subcellularLocation>
        <location evidence="1">Host cell inner membrane</location>
        <topology evidence="1">Multi-pass membrane protein</topology>
    </subcellularLocation>
</comment>
<proteinExistence type="inferred from homology"/>
<organism evidence="2 3">
    <name type="scientific">Mycobacterium phage MyraDee</name>
    <dbReference type="NCBI Taxonomy" id="2024303"/>
    <lineage>
        <taxon>Viruses</taxon>
        <taxon>Duplodnaviria</taxon>
        <taxon>Heunggongvirae</taxon>
        <taxon>Uroviricota</taxon>
        <taxon>Caudoviricetes</taxon>
        <taxon>Myradeevirus</taxon>
        <taxon>Myradeevirus MyraDee</taxon>
    </lineage>
</organism>
<comment type="subunit">
    <text evidence="1">Homomultimer. Self-associates to form a pore.</text>
</comment>
<comment type="caution">
    <text evidence="1">Lacks conserved residue(s) required for the propagation of feature annotation.</text>
</comment>
<keyword evidence="1" id="KW-1043">Host membrane</keyword>
<dbReference type="GO" id="GO:0140911">
    <property type="term" value="F:pore-forming activity"/>
    <property type="evidence" value="ECO:0007669"/>
    <property type="project" value="UniProtKB-UniRule"/>
</dbReference>
<feature type="transmembrane region" description="Helical" evidence="1">
    <location>
        <begin position="7"/>
        <end position="27"/>
    </location>
</feature>
<dbReference type="GO" id="GO:0016020">
    <property type="term" value="C:membrane"/>
    <property type="evidence" value="ECO:0007669"/>
    <property type="project" value="UniProtKB-UniRule"/>
</dbReference>
<keyword evidence="1" id="KW-0812">Transmembrane</keyword>
<evidence type="ECO:0000313" key="2">
    <source>
        <dbReference type="EMBL" id="ASR77116.1"/>
    </source>
</evidence>
<gene>
    <name evidence="2" type="ORF">SEA_MYRADEE_8</name>
</gene>
<keyword evidence="1" id="KW-1188">Viral release from host cell</keyword>
<dbReference type="GO" id="GO:0020002">
    <property type="term" value="C:host cell plasma membrane"/>
    <property type="evidence" value="ECO:0007669"/>
    <property type="project" value="UniProtKB-SubCell"/>
</dbReference>
<dbReference type="Proteomes" id="UP000225918">
    <property type="component" value="Segment"/>
</dbReference>
<dbReference type="Pfam" id="PF16081">
    <property type="entry name" value="Phage_holin_7_1"/>
    <property type="match status" value="1"/>
</dbReference>
<keyword evidence="1" id="KW-0204">Cytolysis</keyword>
<dbReference type="HAMAP" id="MF_04168">
    <property type="entry name" value="HOLIN_D29"/>
    <property type="match status" value="1"/>
</dbReference>
<reference evidence="3" key="1">
    <citation type="submission" date="2017-05" db="EMBL/GenBank/DDBJ databases">
        <authorList>
            <person name="Song R."/>
            <person name="Chenine A.L."/>
            <person name="Ruprecht R.M."/>
        </authorList>
    </citation>
    <scope>NUCLEOTIDE SEQUENCE [LARGE SCALE GENOMIC DNA]</scope>
</reference>
<name>A0A222Z037_9CAUD</name>
<keyword evidence="3" id="KW-1185">Reference proteome</keyword>
<feature type="transmembrane region" description="Helical" evidence="1">
    <location>
        <begin position="39"/>
        <end position="59"/>
    </location>
</feature>
<dbReference type="EMBL" id="MF141539">
    <property type="protein sequence ID" value="ASR77116.1"/>
    <property type="molecule type" value="Genomic_DNA"/>
</dbReference>
<keyword evidence="1" id="KW-0472">Membrane</keyword>
<dbReference type="InterPro" id="IPR032121">
    <property type="entry name" value="Myco_phage_holin"/>
</dbReference>
<sequence length="128" mass="13257">MTKIRQNYYLISGAIAGILPLLAFLKVLSSEQAVNLASLVDNVGSLIGAGAAVTAGAILNRQRKDGTVDAPEVSALDQVIANIPVVVQEANDAVARLDRLKQAAGESLGTIPVFGPEAQAVLNSIRLP</sequence>
<keyword evidence="1" id="KW-0578">Host cell lysis by virus</keyword>
<comment type="domain">
    <text evidence="1">The first transmembrane region undergoes a helix to beta-hairpin conformational change, which is responsible for its self-association and pore formation in the host membrane. The coiled coil region is required for host cell lysis and for cytotoxic activity. The C-terminus determines the size of the hole.</text>
</comment>
<keyword evidence="1" id="KW-1030">Host cell inner membrane</keyword>
<accession>A0A222Z037</accession>
<protein>
    <recommendedName>
        <fullName evidence="1">Holin</fullName>
    </recommendedName>
</protein>
<evidence type="ECO:0000256" key="1">
    <source>
        <dbReference type="HAMAP-Rule" id="MF_04168"/>
    </source>
</evidence>
<dbReference type="GO" id="GO:0031640">
    <property type="term" value="P:killing of cells of another organism"/>
    <property type="evidence" value="ECO:0007669"/>
    <property type="project" value="UniProtKB-KW"/>
</dbReference>
<keyword evidence="1" id="KW-1133">Transmembrane helix</keyword>
<keyword evidence="1" id="KW-1032">Host cell membrane</keyword>
<comment type="similarity">
    <text evidence="1">Belongs to the D29 holin family.</text>
</comment>